<gene>
    <name evidence="5" type="ORF">MGAL_10B023104</name>
</gene>
<dbReference type="Proteomes" id="UP000596742">
    <property type="component" value="Unassembled WGS sequence"/>
</dbReference>
<evidence type="ECO:0008006" key="7">
    <source>
        <dbReference type="Google" id="ProtNLM"/>
    </source>
</evidence>
<feature type="transmembrane region" description="Helical" evidence="2">
    <location>
        <begin position="457"/>
        <end position="480"/>
    </location>
</feature>
<dbReference type="Pfam" id="PF00059">
    <property type="entry name" value="Lectin_C"/>
    <property type="match status" value="1"/>
</dbReference>
<keyword evidence="2" id="KW-0812">Transmembrane</keyword>
<keyword evidence="2" id="KW-0472">Membrane</keyword>
<sequence>HSLLVLASRTLYTEPLTWNDANQYCKSIGQYLVTIDRQTKQQLLHEALLDIKQITPNFEGDIWIGLHAPDPNQPTNRDWTNNCVSSNSFLNWSPGMDTGNDKLCAYVEVENVNMHWLLAECGTDTRTFISICNEGFSYDIASDTRLSTGLNESYQINPATAIECTDACSVISVCWAFLFTTTLPTKCVMYDEYDGPFQTGNDQLPATGGDVYTKLCNFELNTHTDVVSVPPYNDCGFVVVSDCVLCETTQQITTTQFQTSTQIETTSFKVSTADKTPEITLPTTTENYLTTTVEVTSSDNPTTTSQLKSTSTDKTSIQKTTEHYSTSNLEVKTSQVQTTPSQSETTEVGNTSSFTTTQPETTEEGNTSSFTTTQPETTEVGNTSSFTTTQQRFTTNNTGKTPYCVCTCNNVTKQVSLQESINEIVNEIKVDKSRTSSYTRKHTSAWDSRKSSASIGFVGIAILISVASLIVCLDSTSLIYRVCALLRKTGTS</sequence>
<dbReference type="PROSITE" id="PS50948">
    <property type="entry name" value="PAN"/>
    <property type="match status" value="1"/>
</dbReference>
<dbReference type="InterPro" id="IPR016186">
    <property type="entry name" value="C-type_lectin-like/link_sf"/>
</dbReference>
<dbReference type="InterPro" id="IPR016187">
    <property type="entry name" value="CTDL_fold"/>
</dbReference>
<dbReference type="EMBL" id="UYJE01004203">
    <property type="protein sequence ID" value="VDI25905.1"/>
    <property type="molecule type" value="Genomic_DNA"/>
</dbReference>
<evidence type="ECO:0000313" key="5">
    <source>
        <dbReference type="EMBL" id="VDI25905.1"/>
    </source>
</evidence>
<feature type="region of interest" description="Disordered" evidence="1">
    <location>
        <begin position="292"/>
        <end position="390"/>
    </location>
</feature>
<dbReference type="Gene3D" id="3.10.100.10">
    <property type="entry name" value="Mannose-Binding Protein A, subunit A"/>
    <property type="match status" value="1"/>
</dbReference>
<evidence type="ECO:0000256" key="2">
    <source>
        <dbReference type="SAM" id="Phobius"/>
    </source>
</evidence>
<evidence type="ECO:0000259" key="3">
    <source>
        <dbReference type="PROSITE" id="PS50041"/>
    </source>
</evidence>
<organism evidence="5 6">
    <name type="scientific">Mytilus galloprovincialis</name>
    <name type="common">Mediterranean mussel</name>
    <dbReference type="NCBI Taxonomy" id="29158"/>
    <lineage>
        <taxon>Eukaryota</taxon>
        <taxon>Metazoa</taxon>
        <taxon>Spiralia</taxon>
        <taxon>Lophotrochozoa</taxon>
        <taxon>Mollusca</taxon>
        <taxon>Bivalvia</taxon>
        <taxon>Autobranchia</taxon>
        <taxon>Pteriomorphia</taxon>
        <taxon>Mytilida</taxon>
        <taxon>Mytiloidea</taxon>
        <taxon>Mytilidae</taxon>
        <taxon>Mytilinae</taxon>
        <taxon>Mytilus</taxon>
    </lineage>
</organism>
<proteinExistence type="predicted"/>
<dbReference type="PROSITE" id="PS50041">
    <property type="entry name" value="C_TYPE_LECTIN_2"/>
    <property type="match status" value="1"/>
</dbReference>
<dbReference type="SUPFAM" id="SSF56436">
    <property type="entry name" value="C-type lectin-like"/>
    <property type="match status" value="1"/>
</dbReference>
<keyword evidence="6" id="KW-1185">Reference proteome</keyword>
<dbReference type="AlphaFoldDB" id="A0A8B6DZ66"/>
<feature type="compositionally biased region" description="Polar residues" evidence="1">
    <location>
        <begin position="297"/>
        <end position="350"/>
    </location>
</feature>
<keyword evidence="2" id="KW-1133">Transmembrane helix</keyword>
<dbReference type="CDD" id="cd00037">
    <property type="entry name" value="CLECT"/>
    <property type="match status" value="1"/>
</dbReference>
<comment type="caution">
    <text evidence="5">The sequence shown here is derived from an EMBL/GenBank/DDBJ whole genome shotgun (WGS) entry which is preliminary data.</text>
</comment>
<feature type="domain" description="C-type lectin" evidence="3">
    <location>
        <begin position="11"/>
        <end position="121"/>
    </location>
</feature>
<dbReference type="InterPro" id="IPR001304">
    <property type="entry name" value="C-type_lectin-like"/>
</dbReference>
<feature type="domain" description="Apple" evidence="4">
    <location>
        <begin position="132"/>
        <end position="216"/>
    </location>
</feature>
<protein>
    <recommendedName>
        <fullName evidence="7">C-type lectin domain-containing protein</fullName>
    </recommendedName>
</protein>
<feature type="non-terminal residue" evidence="5">
    <location>
        <position position="1"/>
    </location>
</feature>
<dbReference type="OrthoDB" id="6145285at2759"/>
<evidence type="ECO:0000313" key="6">
    <source>
        <dbReference type="Proteomes" id="UP000596742"/>
    </source>
</evidence>
<accession>A0A8B6DZ66</accession>
<evidence type="ECO:0000259" key="4">
    <source>
        <dbReference type="PROSITE" id="PS50948"/>
    </source>
</evidence>
<reference evidence="5" key="1">
    <citation type="submission" date="2018-11" db="EMBL/GenBank/DDBJ databases">
        <authorList>
            <person name="Alioto T."/>
            <person name="Alioto T."/>
        </authorList>
    </citation>
    <scope>NUCLEOTIDE SEQUENCE</scope>
</reference>
<dbReference type="InterPro" id="IPR003609">
    <property type="entry name" value="Pan_app"/>
</dbReference>
<feature type="compositionally biased region" description="Low complexity" evidence="1">
    <location>
        <begin position="351"/>
        <end position="390"/>
    </location>
</feature>
<dbReference type="SMART" id="SM00034">
    <property type="entry name" value="CLECT"/>
    <property type="match status" value="1"/>
</dbReference>
<evidence type="ECO:0000256" key="1">
    <source>
        <dbReference type="SAM" id="MobiDB-lite"/>
    </source>
</evidence>
<name>A0A8B6DZ66_MYTGA</name>